<evidence type="ECO:0000313" key="1">
    <source>
        <dbReference type="EMBL" id="JAH11842.1"/>
    </source>
</evidence>
<name>A0A0E9Q5R1_ANGAN</name>
<reference evidence="1" key="2">
    <citation type="journal article" date="2015" name="Fish Shellfish Immunol.">
        <title>Early steps in the European eel (Anguilla anguilla)-Vibrio vulnificus interaction in the gills: Role of the RtxA13 toxin.</title>
        <authorList>
            <person name="Callol A."/>
            <person name="Pajuelo D."/>
            <person name="Ebbesson L."/>
            <person name="Teles M."/>
            <person name="MacKenzie S."/>
            <person name="Amaro C."/>
        </authorList>
    </citation>
    <scope>NUCLEOTIDE SEQUENCE</scope>
</reference>
<dbReference type="EMBL" id="GBXM01096735">
    <property type="protein sequence ID" value="JAH11842.1"/>
    <property type="molecule type" value="Transcribed_RNA"/>
</dbReference>
<reference evidence="1" key="1">
    <citation type="submission" date="2014-11" db="EMBL/GenBank/DDBJ databases">
        <authorList>
            <person name="Amaro Gonzalez C."/>
        </authorList>
    </citation>
    <scope>NUCLEOTIDE SEQUENCE</scope>
</reference>
<accession>A0A0E9Q5R1</accession>
<proteinExistence type="predicted"/>
<sequence length="31" mass="3852">MRKTMFQHQLHRNYPSIFHLSEFNHLQPVTN</sequence>
<protein>
    <submittedName>
        <fullName evidence="1">Uncharacterized protein</fullName>
    </submittedName>
</protein>
<organism evidence="1">
    <name type="scientific">Anguilla anguilla</name>
    <name type="common">European freshwater eel</name>
    <name type="synonym">Muraena anguilla</name>
    <dbReference type="NCBI Taxonomy" id="7936"/>
    <lineage>
        <taxon>Eukaryota</taxon>
        <taxon>Metazoa</taxon>
        <taxon>Chordata</taxon>
        <taxon>Craniata</taxon>
        <taxon>Vertebrata</taxon>
        <taxon>Euteleostomi</taxon>
        <taxon>Actinopterygii</taxon>
        <taxon>Neopterygii</taxon>
        <taxon>Teleostei</taxon>
        <taxon>Anguilliformes</taxon>
        <taxon>Anguillidae</taxon>
        <taxon>Anguilla</taxon>
    </lineage>
</organism>
<dbReference type="AlphaFoldDB" id="A0A0E9Q5R1"/>